<dbReference type="SUPFAM" id="SSF48366">
    <property type="entry name" value="Ras GEF"/>
    <property type="match status" value="1"/>
</dbReference>
<feature type="domain" description="Ras-GEF" evidence="1">
    <location>
        <begin position="2"/>
        <end position="81"/>
    </location>
</feature>
<accession>A0A183J185</accession>
<proteinExistence type="predicted"/>
<dbReference type="GO" id="GO:0007264">
    <property type="term" value="P:small GTPase-mediated signal transduction"/>
    <property type="evidence" value="ECO:0007669"/>
    <property type="project" value="InterPro"/>
</dbReference>
<evidence type="ECO:0000259" key="1">
    <source>
        <dbReference type="Pfam" id="PF00617"/>
    </source>
</evidence>
<dbReference type="OrthoDB" id="20825at2759"/>
<sequence length="160" mass="18003">MNLGPVARLVKTRARLDESKLKVLEIQLDPSCNFYSYRSTLKAAIWRATGATNQTEKVIVPIFGLFLRDAMALVERCTKVLPDGALDYMCPFGKNESVLQHVLTCSILDETELQQASFDCEPAESQVEKELYKQLKEQSTNKAFMANGIELEMLNTPQPN</sequence>
<dbReference type="AlphaFoldDB" id="A0A183J185"/>
<dbReference type="Pfam" id="PF00617">
    <property type="entry name" value="RasGEF"/>
    <property type="match status" value="1"/>
</dbReference>
<evidence type="ECO:0000313" key="3">
    <source>
        <dbReference type="Proteomes" id="UP000270296"/>
    </source>
</evidence>
<dbReference type="InterPro" id="IPR001895">
    <property type="entry name" value="RASGEF_cat_dom"/>
</dbReference>
<name>A0A183J185_9BILA</name>
<reference evidence="2 3" key="2">
    <citation type="submission" date="2018-11" db="EMBL/GenBank/DDBJ databases">
        <authorList>
            <consortium name="Pathogen Informatics"/>
        </authorList>
    </citation>
    <scope>NUCLEOTIDE SEQUENCE [LARGE SCALE GENOMIC DNA]</scope>
</reference>
<dbReference type="WBParaSite" id="SBAD_0000998101-mRNA-1">
    <property type="protein sequence ID" value="SBAD_0000998101-mRNA-1"/>
    <property type="gene ID" value="SBAD_0000998101"/>
</dbReference>
<gene>
    <name evidence="2" type="ORF">SBAD_LOCUS9633</name>
</gene>
<protein>
    <submittedName>
        <fullName evidence="4">Ras-GEF domain-containing protein</fullName>
    </submittedName>
</protein>
<dbReference type="InterPro" id="IPR023578">
    <property type="entry name" value="Ras_GEF_dom_sf"/>
</dbReference>
<evidence type="ECO:0000313" key="2">
    <source>
        <dbReference type="EMBL" id="VDP24453.1"/>
    </source>
</evidence>
<keyword evidence="3" id="KW-1185">Reference proteome</keyword>
<evidence type="ECO:0000313" key="4">
    <source>
        <dbReference type="WBParaSite" id="SBAD_0000998101-mRNA-1"/>
    </source>
</evidence>
<dbReference type="InterPro" id="IPR036964">
    <property type="entry name" value="RASGEF_cat_dom_sf"/>
</dbReference>
<organism evidence="4">
    <name type="scientific">Soboliphyme baturini</name>
    <dbReference type="NCBI Taxonomy" id="241478"/>
    <lineage>
        <taxon>Eukaryota</taxon>
        <taxon>Metazoa</taxon>
        <taxon>Ecdysozoa</taxon>
        <taxon>Nematoda</taxon>
        <taxon>Enoplea</taxon>
        <taxon>Dorylaimia</taxon>
        <taxon>Dioctophymatida</taxon>
        <taxon>Dioctophymatoidea</taxon>
        <taxon>Soboliphymatidae</taxon>
        <taxon>Soboliphyme</taxon>
    </lineage>
</organism>
<dbReference type="Gene3D" id="1.10.840.10">
    <property type="entry name" value="Ras guanine-nucleotide exchange factors catalytic domain"/>
    <property type="match status" value="1"/>
</dbReference>
<dbReference type="EMBL" id="UZAM01012969">
    <property type="protein sequence ID" value="VDP24453.1"/>
    <property type="molecule type" value="Genomic_DNA"/>
</dbReference>
<dbReference type="Proteomes" id="UP000270296">
    <property type="component" value="Unassembled WGS sequence"/>
</dbReference>
<dbReference type="GO" id="GO:0005085">
    <property type="term" value="F:guanyl-nucleotide exchange factor activity"/>
    <property type="evidence" value="ECO:0007669"/>
    <property type="project" value="InterPro"/>
</dbReference>
<reference evidence="4" key="1">
    <citation type="submission" date="2016-06" db="UniProtKB">
        <authorList>
            <consortium name="WormBaseParasite"/>
        </authorList>
    </citation>
    <scope>IDENTIFICATION</scope>
</reference>